<sequence length="121" mass="13299">MAEAKDLPALARQYVELSNRHDLEAIAELFEPDAIYRSSSVGVFEGRPAILEMMRGFFAKFPDVRWEVAEYRDGEDTNVIFAFALTATEASTGDAVLRQGVETLAFSPAGLIREVDVQAAA</sequence>
<dbReference type="RefSeq" id="WP_142897105.1">
    <property type="nucleotide sequence ID" value="NZ_ML660055.1"/>
</dbReference>
<dbReference type="OrthoDB" id="8380550at2"/>
<accession>A0A545TRT0</accession>
<comment type="caution">
    <text evidence="2">The sequence shown here is derived from an EMBL/GenBank/DDBJ whole genome shotgun (WGS) entry which is preliminary data.</text>
</comment>
<evidence type="ECO:0000313" key="3">
    <source>
        <dbReference type="Proteomes" id="UP000315252"/>
    </source>
</evidence>
<name>A0A545TRT0_9PROT</name>
<dbReference type="AlphaFoldDB" id="A0A545TRT0"/>
<organism evidence="2 3">
    <name type="scientific">Denitrobaculum tricleocarpae</name>
    <dbReference type="NCBI Taxonomy" id="2591009"/>
    <lineage>
        <taxon>Bacteria</taxon>
        <taxon>Pseudomonadati</taxon>
        <taxon>Pseudomonadota</taxon>
        <taxon>Alphaproteobacteria</taxon>
        <taxon>Rhodospirillales</taxon>
        <taxon>Rhodospirillaceae</taxon>
        <taxon>Denitrobaculum</taxon>
    </lineage>
</organism>
<dbReference type="EMBL" id="VHSH01000004">
    <property type="protein sequence ID" value="TQV79925.1"/>
    <property type="molecule type" value="Genomic_DNA"/>
</dbReference>
<feature type="domain" description="SnoaL-like" evidence="1">
    <location>
        <begin position="11"/>
        <end position="114"/>
    </location>
</feature>
<keyword evidence="3" id="KW-1185">Reference proteome</keyword>
<protein>
    <submittedName>
        <fullName evidence="2">Nuclear transport factor 2 family protein</fullName>
    </submittedName>
</protein>
<dbReference type="Gene3D" id="3.10.450.50">
    <property type="match status" value="1"/>
</dbReference>
<dbReference type="InterPro" id="IPR032710">
    <property type="entry name" value="NTF2-like_dom_sf"/>
</dbReference>
<dbReference type="InterPro" id="IPR037401">
    <property type="entry name" value="SnoaL-like"/>
</dbReference>
<proteinExistence type="predicted"/>
<dbReference type="SUPFAM" id="SSF54427">
    <property type="entry name" value="NTF2-like"/>
    <property type="match status" value="1"/>
</dbReference>
<dbReference type="Pfam" id="PF12680">
    <property type="entry name" value="SnoaL_2"/>
    <property type="match status" value="1"/>
</dbReference>
<reference evidence="2 3" key="1">
    <citation type="submission" date="2019-06" db="EMBL/GenBank/DDBJ databases">
        <title>Whole genome sequence for Rhodospirillaceae sp. R148.</title>
        <authorList>
            <person name="Wang G."/>
        </authorList>
    </citation>
    <scope>NUCLEOTIDE SEQUENCE [LARGE SCALE GENOMIC DNA]</scope>
    <source>
        <strain evidence="2 3">R148</strain>
    </source>
</reference>
<evidence type="ECO:0000313" key="2">
    <source>
        <dbReference type="EMBL" id="TQV79925.1"/>
    </source>
</evidence>
<gene>
    <name evidence="2" type="ORF">FKG95_14710</name>
</gene>
<dbReference type="Proteomes" id="UP000315252">
    <property type="component" value="Unassembled WGS sequence"/>
</dbReference>
<evidence type="ECO:0000259" key="1">
    <source>
        <dbReference type="Pfam" id="PF12680"/>
    </source>
</evidence>